<proteinExistence type="inferred from homology"/>
<evidence type="ECO:0000256" key="11">
    <source>
        <dbReference type="SAM" id="MobiDB-lite"/>
    </source>
</evidence>
<dbReference type="EMBL" id="JARKIE010000320">
    <property type="protein sequence ID" value="KAJ7654727.1"/>
    <property type="molecule type" value="Genomic_DNA"/>
</dbReference>
<feature type="compositionally biased region" description="Low complexity" evidence="11">
    <location>
        <begin position="1385"/>
        <end position="1395"/>
    </location>
</feature>
<evidence type="ECO:0000256" key="2">
    <source>
        <dbReference type="ARBA" id="ARBA00010937"/>
    </source>
</evidence>
<comment type="function">
    <text evidence="8">Functions as a component of the DNA-binding general transcription factor complex TFIID. Binding of TFIID to a promoter (with or without TATA element) is the initial step in pre-initiation complex (PIC) formation. TFIID plays a key role in the regulation of gene expression by RNA polymerase II through different activities such as transcription activator interaction, core promoter recognition and selectivity, TFIIA and TFIIB interaction, chromatin modification (histone acetylation by TAF1), facilitation of DNA opening and initiation of transcription.</text>
</comment>
<dbReference type="SUPFAM" id="SSF55486">
    <property type="entry name" value="Metalloproteases ('zincins'), catalytic domain"/>
    <property type="match status" value="1"/>
</dbReference>
<feature type="region of interest" description="Disordered" evidence="11">
    <location>
        <begin position="1796"/>
        <end position="1818"/>
    </location>
</feature>
<keyword evidence="5 10" id="KW-0103">Bromodomain</keyword>
<dbReference type="CDD" id="cd04369">
    <property type="entry name" value="Bromodomain"/>
    <property type="match status" value="1"/>
</dbReference>
<dbReference type="Pfam" id="PF00439">
    <property type="entry name" value="Bromodomain"/>
    <property type="match status" value="3"/>
</dbReference>
<feature type="compositionally biased region" description="Low complexity" evidence="11">
    <location>
        <begin position="1168"/>
        <end position="1185"/>
    </location>
</feature>
<evidence type="ECO:0000256" key="9">
    <source>
        <dbReference type="ARBA" id="ARBA00076306"/>
    </source>
</evidence>
<dbReference type="PROSITE" id="PS00633">
    <property type="entry name" value="BROMODOMAIN_1"/>
    <property type="match status" value="1"/>
</dbReference>
<feature type="domain" description="Bromo" evidence="12">
    <location>
        <begin position="1593"/>
        <end position="1665"/>
    </location>
</feature>
<evidence type="ECO:0000256" key="4">
    <source>
        <dbReference type="ARBA" id="ARBA00023015"/>
    </source>
</evidence>
<dbReference type="GO" id="GO:0006367">
    <property type="term" value="P:transcription initiation at RNA polymerase II promoter"/>
    <property type="evidence" value="ECO:0007669"/>
    <property type="project" value="TreeGrafter"/>
</dbReference>
<feature type="region of interest" description="Disordered" evidence="11">
    <location>
        <begin position="1134"/>
        <end position="1154"/>
    </location>
</feature>
<dbReference type="GO" id="GO:0006325">
    <property type="term" value="P:chromatin organization"/>
    <property type="evidence" value="ECO:0007669"/>
    <property type="project" value="UniProtKB-ARBA"/>
</dbReference>
<feature type="compositionally biased region" description="Pro residues" evidence="11">
    <location>
        <begin position="1362"/>
        <end position="1384"/>
    </location>
</feature>
<evidence type="ECO:0000313" key="14">
    <source>
        <dbReference type="Proteomes" id="UP001221757"/>
    </source>
</evidence>
<dbReference type="Pfam" id="PF25577">
    <property type="entry name" value="TPR_TAF2_C"/>
    <property type="match status" value="1"/>
</dbReference>
<dbReference type="InterPro" id="IPR057345">
    <property type="entry name" value="Ig-like_TAF2"/>
</dbReference>
<evidence type="ECO:0000256" key="1">
    <source>
        <dbReference type="ARBA" id="ARBA00004123"/>
    </source>
</evidence>
<dbReference type="Gene3D" id="1.10.390.10">
    <property type="entry name" value="Neutral Protease Domain 2"/>
    <property type="match status" value="1"/>
</dbReference>
<dbReference type="InterPro" id="IPR042097">
    <property type="entry name" value="Aminopeptidase_N-like_N_sf"/>
</dbReference>
<dbReference type="Pfam" id="PF25316">
    <property type="entry name" value="TAF2_3rd"/>
    <property type="match status" value="1"/>
</dbReference>
<keyword evidence="6" id="KW-0804">Transcription</keyword>
<feature type="compositionally biased region" description="Low complexity" evidence="11">
    <location>
        <begin position="1145"/>
        <end position="1154"/>
    </location>
</feature>
<feature type="domain" description="Bromo" evidence="12">
    <location>
        <begin position="1258"/>
        <end position="1330"/>
    </location>
</feature>
<dbReference type="GO" id="GO:0000976">
    <property type="term" value="F:transcription cis-regulatory region binding"/>
    <property type="evidence" value="ECO:0007669"/>
    <property type="project" value="TreeGrafter"/>
</dbReference>
<dbReference type="Pfam" id="PF01433">
    <property type="entry name" value="Peptidase_M1"/>
    <property type="match status" value="1"/>
</dbReference>
<comment type="subcellular location">
    <subcellularLocation>
        <location evidence="1">Nucleus</location>
    </subcellularLocation>
</comment>
<organism evidence="13 14">
    <name type="scientific">Mycena rosella</name>
    <name type="common">Pink bonnet</name>
    <name type="synonym">Agaricus rosellus</name>
    <dbReference type="NCBI Taxonomy" id="1033263"/>
    <lineage>
        <taxon>Eukaryota</taxon>
        <taxon>Fungi</taxon>
        <taxon>Dikarya</taxon>
        <taxon>Basidiomycota</taxon>
        <taxon>Agaricomycotina</taxon>
        <taxon>Agaricomycetes</taxon>
        <taxon>Agaricomycetidae</taxon>
        <taxon>Agaricales</taxon>
        <taxon>Marasmiineae</taxon>
        <taxon>Mycenaceae</taxon>
        <taxon>Mycena</taxon>
    </lineage>
</organism>
<reference evidence="13" key="1">
    <citation type="submission" date="2023-03" db="EMBL/GenBank/DDBJ databases">
        <title>Massive genome expansion in bonnet fungi (Mycena s.s.) driven by repeated elements and novel gene families across ecological guilds.</title>
        <authorList>
            <consortium name="Lawrence Berkeley National Laboratory"/>
            <person name="Harder C.B."/>
            <person name="Miyauchi S."/>
            <person name="Viragh M."/>
            <person name="Kuo A."/>
            <person name="Thoen E."/>
            <person name="Andreopoulos B."/>
            <person name="Lu D."/>
            <person name="Skrede I."/>
            <person name="Drula E."/>
            <person name="Henrissat B."/>
            <person name="Morin E."/>
            <person name="Kohler A."/>
            <person name="Barry K."/>
            <person name="LaButti K."/>
            <person name="Morin E."/>
            <person name="Salamov A."/>
            <person name="Lipzen A."/>
            <person name="Mereny Z."/>
            <person name="Hegedus B."/>
            <person name="Baldrian P."/>
            <person name="Stursova M."/>
            <person name="Weitz H."/>
            <person name="Taylor A."/>
            <person name="Grigoriev I.V."/>
            <person name="Nagy L.G."/>
            <person name="Martin F."/>
            <person name="Kauserud H."/>
        </authorList>
    </citation>
    <scope>NUCLEOTIDE SEQUENCE</scope>
    <source>
        <strain evidence="13">CBHHK067</strain>
    </source>
</reference>
<dbReference type="GO" id="GO:0016251">
    <property type="term" value="F:RNA polymerase II general transcription initiation factor activity"/>
    <property type="evidence" value="ECO:0007669"/>
    <property type="project" value="TreeGrafter"/>
</dbReference>
<dbReference type="SMART" id="SM00297">
    <property type="entry name" value="BROMO"/>
    <property type="match status" value="3"/>
</dbReference>
<evidence type="ECO:0000256" key="6">
    <source>
        <dbReference type="ARBA" id="ARBA00023163"/>
    </source>
</evidence>
<accession>A0AAD7CNA0</accession>
<dbReference type="SUPFAM" id="SSF63737">
    <property type="entry name" value="Leukotriene A4 hydrolase N-terminal domain"/>
    <property type="match status" value="1"/>
</dbReference>
<feature type="compositionally biased region" description="Pro residues" evidence="11">
    <location>
        <begin position="1202"/>
        <end position="1224"/>
    </location>
</feature>
<dbReference type="InterPro" id="IPR014782">
    <property type="entry name" value="Peptidase_M1_dom"/>
</dbReference>
<comment type="similarity">
    <text evidence="2">Belongs to the TAF2 family.</text>
</comment>
<dbReference type="InterPro" id="IPR037813">
    <property type="entry name" value="TAF2"/>
</dbReference>
<feature type="domain" description="Bromo" evidence="12">
    <location>
        <begin position="1703"/>
        <end position="1775"/>
    </location>
</feature>
<dbReference type="PRINTS" id="PR00503">
    <property type="entry name" value="BROMODOMAIN"/>
</dbReference>
<feature type="compositionally biased region" description="Basic residues" evidence="11">
    <location>
        <begin position="1464"/>
        <end position="1479"/>
    </location>
</feature>
<dbReference type="InterPro" id="IPR001487">
    <property type="entry name" value="Bromodomain"/>
</dbReference>
<feature type="compositionally biased region" description="Low complexity" evidence="11">
    <location>
        <begin position="1514"/>
        <end position="1523"/>
    </location>
</feature>
<evidence type="ECO:0000256" key="5">
    <source>
        <dbReference type="ARBA" id="ARBA00023117"/>
    </source>
</evidence>
<dbReference type="PANTHER" id="PTHR15137">
    <property type="entry name" value="TRANSCRIPTION INITIATION FACTOR TFIID"/>
    <property type="match status" value="1"/>
</dbReference>
<comment type="caution">
    <text evidence="13">The sequence shown here is derived from an EMBL/GenBank/DDBJ whole genome shotgun (WGS) entry which is preliminary data.</text>
</comment>
<protein>
    <recommendedName>
        <fullName evidence="3">Transcription initiation factor TFIID subunit 2</fullName>
    </recommendedName>
    <alternativeName>
        <fullName evidence="9">TBP-associated factor 2</fullName>
    </alternativeName>
</protein>
<dbReference type="InterPro" id="IPR027268">
    <property type="entry name" value="Peptidase_M4/M1_CTD_sf"/>
</dbReference>
<dbReference type="GO" id="GO:0005669">
    <property type="term" value="C:transcription factor TFIID complex"/>
    <property type="evidence" value="ECO:0007669"/>
    <property type="project" value="InterPro"/>
</dbReference>
<feature type="region of interest" description="Disordered" evidence="11">
    <location>
        <begin position="1357"/>
        <end position="1580"/>
    </location>
</feature>
<evidence type="ECO:0000256" key="10">
    <source>
        <dbReference type="PROSITE-ProRule" id="PRU00035"/>
    </source>
</evidence>
<keyword evidence="4" id="KW-0805">Transcription regulation</keyword>
<sequence length="1818" mass="203851">MDSRVNAQREQTRRGFSIYVVLEIDFSGCLWGYTEITIVPTSKDLKTINLHSRQCTIQTVTVANLPADFTHYDPLANLTVGIHGEPLDCHRHPELKRKIYSALQESDEGELSIIIPLEVALKYSGHSVNPIVADVATPEPQTPGGPAPLASAAVPEFAPISINIAYSLRNPADGFQFVFPTDSYPYRVPHAYTTPSSPDAARCWVPCIDNLWEKCTWEFEFVVPRYLEEISVDDEEPSDASPTLVVCSGELVEQVAHPYSSHKTIFLFSQAVLTSVQHIAFAAGPFHMHSIPMDHLVDDNSSQPPIYAFCLPGHENLLTTSTACLRSAMNFYTTEFGSYPFGSYKLVFVDEMPMQRFDSSTFSILSVDLLYGEDAIEQSLETRHALAHALACQWMGINIQPKFFSDTWLVNGLALYITGLFVKKLLGNNEYRFRLKKDMQRVVERDTGLMPPICQPTRLEPPDAAELPFINLKAPLVLHILDRKLGKSGTSLGLSRVLPKIFLSALTGENNTISTHMFLRTCRKVSGVDPRTFADQWIYGSGCPAFGFSASFNRKKMAVEITMRQACPAYTYLEGNEHSMALLKPVPFFEGQMTVRIHEADGTPYEHVLDIRASFKRYEVPFNTKYKRGDTEAAEAMGMVDMGFGLEVWEKESERNNWKVEDWTEEDETAMSGATYEWIRMDADFEWIADLKFDQPDFMWVSQLQRDRDVVAQLEALHALAQQPTAIVSSTLTKTVLVSNYYFRIRCEAAVALVNCSIHRLKYLGLFHLFKLFLRYCYDPENPNQDLFTHTYVPKPNDFSDLSEYFVRKSLINAISRIRFENGKSPSVVRKFLIDQLRYNDNTSNAYADGFYICTIISAAAYATVSTASPERGELLPSEVRTEYNEEDADLLKQSLAEVDRYRSMDRLIPSTHNNVTIAALEFYLVLMVANLIPSAPLQFFPLTREGNYTQVRIAAFDGLFMTKWYAPPIMNYVLAVMAHDPSRTIRRHVARNACQSLAILVQMGEMKLGSKDSESLLIEEDGSIPEKNKESRKSELDAMIKALRKDKEVGRNEVFRELMMPLALSPDIDHEVRWCLLKLADLLIKPVEETAPTVRLHIPITPVAETPPQLTPSLRVRPLTLVPPVQSPLVPNHVPPKVKLRASTPTVPRTPTVTMRTPTVTVRTQTVTARTQTVTARTPTVRTPSAEPQTHSRAVTFAVPALPPKAAKPPVPKAKPPQKPPQKPNAVPKPAHVLKAQASGMTLNDLRATRSAMKKLVSHKHAKLFLHPVDPLRDHAPNYFDVIKEPIDLGTMSHKLEEGKYPDRFAFQADFTLMMSNAKRYNPVGSFAHNETLALETYFEKQWTIINKTLEAAHAKETLQKPPPPPRALPPVPKAFPDPPAPEPTASTSAPRPTIKFKAPQPKEATPKPVLKQPRRKPKGEIPAVELPAVELPTDPPPPPYVDDGSHDILQEVIALEREKGEKVRHRSSVTANGKRKKVDISTEEEDEGEEEDLLALVAPAAKKGRPSPPEPSASSSSSAVPKIVLNTHKSKPPPDPPEPRSSTVDVPRISIKGKEKEIDVGGGPPARSKKSPAHATPINEKKCKQILSALQKPPESFLFLVPVDPERDGCPTYFDEIEHPMDFGTIAANLTAGDYETMEEFRKDIELVFSNCKKFNPPGTAPWVCADVVEKIFRKEWPKAMERKLSLNEKRGLQGILTTLGKEEISWIFREPVDPVLLNIPTYFDVIKRPRDLRTIREKLNSDRYDTVEAFEADMRLMVDNAITFNGSETDVGALAIGLRDRFRELLANWKTGATSKKRKDGEKTNSQPMKKIKIG</sequence>
<dbReference type="Gene3D" id="1.20.920.10">
    <property type="entry name" value="Bromodomain-like"/>
    <property type="match status" value="3"/>
</dbReference>
<dbReference type="FunFam" id="1.10.390.10:FF:000011">
    <property type="entry name" value="Transcription initiation factor TFIID subunit"/>
    <property type="match status" value="1"/>
</dbReference>
<evidence type="ECO:0000256" key="7">
    <source>
        <dbReference type="ARBA" id="ARBA00023242"/>
    </source>
</evidence>
<dbReference type="Gene3D" id="2.60.40.1730">
    <property type="entry name" value="tricorn interacting facor f3 domain"/>
    <property type="match status" value="1"/>
</dbReference>
<dbReference type="GO" id="GO:0003682">
    <property type="term" value="F:chromatin binding"/>
    <property type="evidence" value="ECO:0007669"/>
    <property type="project" value="TreeGrafter"/>
</dbReference>
<dbReference type="CDD" id="cd09839">
    <property type="entry name" value="M1_like_TAF2"/>
    <property type="match status" value="1"/>
</dbReference>
<dbReference type="PANTHER" id="PTHR15137:SF9">
    <property type="entry name" value="TRANSCRIPTION INITIATION FACTOR TFIID SUBUNIT 2"/>
    <property type="match status" value="1"/>
</dbReference>
<gene>
    <name evidence="13" type="ORF">B0H17DRAFT_1099724</name>
</gene>
<name>A0AAD7CNA0_MYCRO</name>
<dbReference type="GO" id="GO:0008237">
    <property type="term" value="F:metallopeptidase activity"/>
    <property type="evidence" value="ECO:0007669"/>
    <property type="project" value="InterPro"/>
</dbReference>
<dbReference type="SUPFAM" id="SSF47370">
    <property type="entry name" value="Bromodomain"/>
    <property type="match status" value="3"/>
</dbReference>
<keyword evidence="7" id="KW-0539">Nucleus</keyword>
<dbReference type="InterPro" id="IPR036427">
    <property type="entry name" value="Bromodomain-like_sf"/>
</dbReference>
<evidence type="ECO:0000256" key="8">
    <source>
        <dbReference type="ARBA" id="ARBA00025346"/>
    </source>
</evidence>
<dbReference type="PRINTS" id="PR01217">
    <property type="entry name" value="PRICHEXTENSN"/>
</dbReference>
<dbReference type="Proteomes" id="UP001221757">
    <property type="component" value="Unassembled WGS sequence"/>
</dbReference>
<evidence type="ECO:0000256" key="3">
    <source>
        <dbReference type="ARBA" id="ARBA00017363"/>
    </source>
</evidence>
<feature type="compositionally biased region" description="Acidic residues" evidence="11">
    <location>
        <begin position="1483"/>
        <end position="1495"/>
    </location>
</feature>
<dbReference type="PROSITE" id="PS50014">
    <property type="entry name" value="BROMODOMAIN_2"/>
    <property type="match status" value="3"/>
</dbReference>
<feature type="compositionally biased region" description="Basic and acidic residues" evidence="11">
    <location>
        <begin position="1445"/>
        <end position="1463"/>
    </location>
</feature>
<keyword evidence="14" id="KW-1185">Reference proteome</keyword>
<evidence type="ECO:0000259" key="12">
    <source>
        <dbReference type="PROSITE" id="PS50014"/>
    </source>
</evidence>
<dbReference type="InterPro" id="IPR018359">
    <property type="entry name" value="Bromodomain_CS"/>
</dbReference>
<dbReference type="GO" id="GO:0008270">
    <property type="term" value="F:zinc ion binding"/>
    <property type="evidence" value="ECO:0007669"/>
    <property type="project" value="InterPro"/>
</dbReference>
<evidence type="ECO:0000313" key="13">
    <source>
        <dbReference type="EMBL" id="KAJ7654727.1"/>
    </source>
</evidence>
<feature type="region of interest" description="Disordered" evidence="11">
    <location>
        <begin position="1168"/>
        <end position="1230"/>
    </location>
</feature>
<dbReference type="InterPro" id="IPR057991">
    <property type="entry name" value="TPR_TAF2_C"/>
</dbReference>